<evidence type="ECO:0000313" key="2">
    <source>
        <dbReference type="Proteomes" id="UP000003416"/>
    </source>
</evidence>
<name>F3PSV8_9BACE</name>
<protein>
    <submittedName>
        <fullName evidence="1">Conserved domain protein</fullName>
    </submittedName>
</protein>
<comment type="caution">
    <text evidence="1">The sequence shown here is derived from an EMBL/GenBank/DDBJ whole genome shotgun (WGS) entry which is preliminary data.</text>
</comment>
<accession>F3PSV8</accession>
<dbReference type="EMBL" id="AFBN01000033">
    <property type="protein sequence ID" value="EGF57218.1"/>
    <property type="molecule type" value="Genomic_DNA"/>
</dbReference>
<sequence>MYFYILQYGIAVMVEENAGSGTVPGTHGHHSAGDEAAVFPVWGGEDAVFGGGHLFGGEEQVAGVVNDVAVLFFKGDARRRTGIPSFSVGFKNGVFGDAPLYPRGRFKGYPFLRIILYYADLADVGIGKVNAEIAQGAVF</sequence>
<reference evidence="1 2" key="1">
    <citation type="submission" date="2011-02" db="EMBL/GenBank/DDBJ databases">
        <authorList>
            <person name="Weinstock G."/>
            <person name="Sodergren E."/>
            <person name="Clifton S."/>
            <person name="Fulton L."/>
            <person name="Fulton B."/>
            <person name="Courtney L."/>
            <person name="Fronick C."/>
            <person name="Harrison M."/>
            <person name="Strong C."/>
            <person name="Farmer C."/>
            <person name="Delahaunty K."/>
            <person name="Markovic C."/>
            <person name="Hall O."/>
            <person name="Minx P."/>
            <person name="Tomlinson C."/>
            <person name="Mitreva M."/>
            <person name="Hou S."/>
            <person name="Chen J."/>
            <person name="Wollam A."/>
            <person name="Pepin K.H."/>
            <person name="Johnson M."/>
            <person name="Bhonagiri V."/>
            <person name="Zhang X."/>
            <person name="Suruliraj S."/>
            <person name="Warren W."/>
            <person name="Chinwalla A."/>
            <person name="Mardis E.R."/>
            <person name="Wilson R.K."/>
        </authorList>
    </citation>
    <scope>NUCLEOTIDE SEQUENCE [LARGE SCALE GENOMIC DNA]</scope>
    <source>
        <strain evidence="1 2">YIT 12057</strain>
    </source>
</reference>
<dbReference type="Proteomes" id="UP000003416">
    <property type="component" value="Unassembled WGS sequence"/>
</dbReference>
<dbReference type="STRING" id="763034.HMPREF9446_01820"/>
<gene>
    <name evidence="1" type="ORF">HMPREF9446_01820</name>
</gene>
<organism evidence="1 2">
    <name type="scientific">Bacteroides fluxus YIT 12057</name>
    <dbReference type="NCBI Taxonomy" id="763034"/>
    <lineage>
        <taxon>Bacteria</taxon>
        <taxon>Pseudomonadati</taxon>
        <taxon>Bacteroidota</taxon>
        <taxon>Bacteroidia</taxon>
        <taxon>Bacteroidales</taxon>
        <taxon>Bacteroidaceae</taxon>
        <taxon>Bacteroides</taxon>
    </lineage>
</organism>
<proteinExistence type="predicted"/>
<dbReference type="AlphaFoldDB" id="F3PSV8"/>
<keyword evidence="2" id="KW-1185">Reference proteome</keyword>
<evidence type="ECO:0000313" key="1">
    <source>
        <dbReference type="EMBL" id="EGF57218.1"/>
    </source>
</evidence>
<dbReference type="HOGENOM" id="CLU_1841101_0_0_10"/>